<gene>
    <name evidence="8" type="ORF">BON22_2151</name>
</gene>
<dbReference type="Proteomes" id="UP000189513">
    <property type="component" value="Unassembled WGS sequence"/>
</dbReference>
<dbReference type="InterPro" id="IPR051964">
    <property type="entry name" value="Chaperone_stress_response"/>
</dbReference>
<dbReference type="SMART" id="SM00355">
    <property type="entry name" value="ZnF_C2H2"/>
    <property type="match status" value="2"/>
</dbReference>
<dbReference type="PROSITE" id="PS00028">
    <property type="entry name" value="ZINC_FINGER_C2H2_1"/>
    <property type="match status" value="2"/>
</dbReference>
<dbReference type="PRINTS" id="PR00625">
    <property type="entry name" value="JDOMAIN"/>
</dbReference>
<dbReference type="Pfam" id="PF12171">
    <property type="entry name" value="zf-C2H2_jaz"/>
    <property type="match status" value="1"/>
</dbReference>
<keyword evidence="2 4" id="KW-0863">Zinc-finger</keyword>
<dbReference type="PROSITE" id="PS50076">
    <property type="entry name" value="DNAJ_2"/>
    <property type="match status" value="1"/>
</dbReference>
<dbReference type="Pfam" id="PF21884">
    <property type="entry name" value="ZUO1-like_ZHD"/>
    <property type="match status" value="1"/>
</dbReference>
<dbReference type="SUPFAM" id="SSF57667">
    <property type="entry name" value="beta-beta-alpha zinc fingers"/>
    <property type="match status" value="1"/>
</dbReference>
<dbReference type="SUPFAM" id="SSF46565">
    <property type="entry name" value="Chaperone J-domain"/>
    <property type="match status" value="1"/>
</dbReference>
<evidence type="ECO:0000259" key="7">
    <source>
        <dbReference type="PROSITE" id="PS50157"/>
    </source>
</evidence>
<comment type="caution">
    <text evidence="8">The sequence shown here is derived from an EMBL/GenBank/DDBJ whole genome shotgun (WGS) entry which is preliminary data.</text>
</comment>
<dbReference type="PANTHER" id="PTHR44029">
    <property type="entry name" value="DNAJ HOMOLOG SUBFAMILY C MEMBER 21"/>
    <property type="match status" value="1"/>
</dbReference>
<dbReference type="GO" id="GO:0008270">
    <property type="term" value="F:zinc ion binding"/>
    <property type="evidence" value="ECO:0007669"/>
    <property type="project" value="UniProtKB-KW"/>
</dbReference>
<dbReference type="VEuPathDB" id="FungiDB:BON22_2151"/>
<dbReference type="Pfam" id="PF00226">
    <property type="entry name" value="DnaJ"/>
    <property type="match status" value="1"/>
</dbReference>
<dbReference type="SMART" id="SM00451">
    <property type="entry name" value="ZnF_U1"/>
    <property type="match status" value="2"/>
</dbReference>
<dbReference type="InterPro" id="IPR001623">
    <property type="entry name" value="DnaJ_domain"/>
</dbReference>
<dbReference type="InterPro" id="IPR022755">
    <property type="entry name" value="Znf_C2H2_jaz"/>
</dbReference>
<proteinExistence type="predicted"/>
<dbReference type="PANTHER" id="PTHR44029:SF1">
    <property type="entry name" value="DNAJ HOMOLOG SUBFAMILY C MEMBER 21"/>
    <property type="match status" value="1"/>
</dbReference>
<reference evidence="9" key="1">
    <citation type="journal article" date="2017" name="Genome Announc.">
        <title>Genome sequences of Cyberlindnera fabianii 65, Pichia kudriavzevii 129, and Saccharomyces cerevisiae 131 isolated from fermented masau fruits in Zimbabwe.</title>
        <authorList>
            <person name="van Rijswijck I.M.H."/>
            <person name="Derks M.F.L."/>
            <person name="Abee T."/>
            <person name="de Ridder D."/>
            <person name="Smid E.J."/>
        </authorList>
    </citation>
    <scope>NUCLEOTIDE SEQUENCE [LARGE SCALE GENOMIC DNA]</scope>
    <source>
        <strain evidence="9">65</strain>
    </source>
</reference>
<dbReference type="GO" id="GO:0003676">
    <property type="term" value="F:nucleic acid binding"/>
    <property type="evidence" value="ECO:0007669"/>
    <property type="project" value="InterPro"/>
</dbReference>
<dbReference type="SMART" id="SM00271">
    <property type="entry name" value="DnaJ"/>
    <property type="match status" value="1"/>
</dbReference>
<evidence type="ECO:0000259" key="6">
    <source>
        <dbReference type="PROSITE" id="PS50076"/>
    </source>
</evidence>
<dbReference type="CDD" id="cd06257">
    <property type="entry name" value="DnaJ"/>
    <property type="match status" value="1"/>
</dbReference>
<evidence type="ECO:0000256" key="5">
    <source>
        <dbReference type="SAM" id="MobiDB-lite"/>
    </source>
</evidence>
<feature type="region of interest" description="Disordered" evidence="5">
    <location>
        <begin position="410"/>
        <end position="457"/>
    </location>
</feature>
<dbReference type="PROSITE" id="PS50157">
    <property type="entry name" value="ZINC_FINGER_C2H2_2"/>
    <property type="match status" value="1"/>
</dbReference>
<dbReference type="Gene3D" id="1.10.287.110">
    <property type="entry name" value="DnaJ domain"/>
    <property type="match status" value="1"/>
</dbReference>
<keyword evidence="9" id="KW-1185">Reference proteome</keyword>
<feature type="region of interest" description="Disordered" evidence="5">
    <location>
        <begin position="478"/>
        <end position="497"/>
    </location>
</feature>
<dbReference type="GO" id="GO:0005737">
    <property type="term" value="C:cytoplasm"/>
    <property type="evidence" value="ECO:0007669"/>
    <property type="project" value="TreeGrafter"/>
</dbReference>
<evidence type="ECO:0000256" key="3">
    <source>
        <dbReference type="ARBA" id="ARBA00022833"/>
    </source>
</evidence>
<dbReference type="FunFam" id="1.10.287.110:FF:000046">
    <property type="entry name" value="dnaJ homolog subfamily C member 21"/>
    <property type="match status" value="1"/>
</dbReference>
<evidence type="ECO:0000313" key="9">
    <source>
        <dbReference type="Proteomes" id="UP000189513"/>
    </source>
</evidence>
<accession>A0A1V2L8P4</accession>
<dbReference type="Gene3D" id="3.30.160.60">
    <property type="entry name" value="Classic Zinc Finger"/>
    <property type="match status" value="1"/>
</dbReference>
<evidence type="ECO:0000313" key="8">
    <source>
        <dbReference type="EMBL" id="ONH68287.1"/>
    </source>
</evidence>
<dbReference type="AlphaFoldDB" id="A0A1V2L8P4"/>
<dbReference type="InterPro" id="IPR018253">
    <property type="entry name" value="DnaJ_domain_CS"/>
</dbReference>
<sequence length="497" mass="57293">MKTDYYELMGVSTSTTESELKKAYRKMALLYHPDKNPDNVEEATQRFAEIRLAYEVLSDPQERAWYDAHKSQILREDTDGGVNDQEEYVEPEVAGTTVDEIYKFFDPSLYTRKDDSPAGMYQIIKRVFNKLASEEILAGRQLGLDGYSQYQDDDPDDEVNVLYPKFGNSKSDYGSEVRRFYQVWANFSTVKTFSWKDEYRYSTAGDRRTRRAMERENKKTRDIARREFNEAVRSFVSFVKKRDPRVKEGAAKFEQERKRKQQEDLRKQIERDRAAHAAQMGQYREQSWQALDNEDLAEMERHFVSDSSDDAEPEDPQLYECVICDKTFKTEKQFKSHENSAKHKKLLKQLKWEMRQEGITLGIDPVSEESDFVSADEANEEDATRAQFAVEEEDELSKLAKALEEGKTFAIDESDDDWGTSKKDKKDKKKKNKGTSSVSGTASPAQTSEPKEKSTGAEICTVCSSTFPSRNKLFQHVNATGHALAPSKKSNKNKKKK</sequence>
<dbReference type="OMA" id="RANHEES"/>
<dbReference type="InterPro" id="IPR013087">
    <property type="entry name" value="Znf_C2H2_type"/>
</dbReference>
<protein>
    <submittedName>
        <fullName evidence="8">J protein JJJ1</fullName>
    </submittedName>
</protein>
<dbReference type="InterPro" id="IPR036236">
    <property type="entry name" value="Znf_C2H2_sf"/>
</dbReference>
<evidence type="ECO:0000256" key="1">
    <source>
        <dbReference type="ARBA" id="ARBA00022723"/>
    </source>
</evidence>
<dbReference type="EMBL" id="MPUK01000003">
    <property type="protein sequence ID" value="ONH68287.1"/>
    <property type="molecule type" value="Genomic_DNA"/>
</dbReference>
<dbReference type="InterPro" id="IPR036869">
    <property type="entry name" value="J_dom_sf"/>
</dbReference>
<dbReference type="STRING" id="36022.A0A1V2L8P4"/>
<dbReference type="InterPro" id="IPR054076">
    <property type="entry name" value="ZUO1-like_ZHD"/>
</dbReference>
<name>A0A1V2L8P4_CYBFA</name>
<evidence type="ECO:0000256" key="4">
    <source>
        <dbReference type="PROSITE-ProRule" id="PRU00042"/>
    </source>
</evidence>
<dbReference type="PROSITE" id="PS00636">
    <property type="entry name" value="DNAJ_1"/>
    <property type="match status" value="1"/>
</dbReference>
<organism evidence="8 9">
    <name type="scientific">Cyberlindnera fabianii</name>
    <name type="common">Yeast</name>
    <name type="synonym">Hansenula fabianii</name>
    <dbReference type="NCBI Taxonomy" id="36022"/>
    <lineage>
        <taxon>Eukaryota</taxon>
        <taxon>Fungi</taxon>
        <taxon>Dikarya</taxon>
        <taxon>Ascomycota</taxon>
        <taxon>Saccharomycotina</taxon>
        <taxon>Saccharomycetes</taxon>
        <taxon>Phaffomycetales</taxon>
        <taxon>Phaffomycetaceae</taxon>
        <taxon>Cyberlindnera</taxon>
    </lineage>
</organism>
<feature type="domain" description="C2H2-type" evidence="7">
    <location>
        <begin position="319"/>
        <end position="343"/>
    </location>
</feature>
<dbReference type="InterPro" id="IPR003604">
    <property type="entry name" value="Matrin/U1-like-C_Znf_C2H2"/>
</dbReference>
<evidence type="ECO:0000256" key="2">
    <source>
        <dbReference type="ARBA" id="ARBA00022771"/>
    </source>
</evidence>
<keyword evidence="1" id="KW-0479">Metal-binding</keyword>
<feature type="domain" description="J" evidence="6">
    <location>
        <begin position="4"/>
        <end position="70"/>
    </location>
</feature>
<keyword evidence="3" id="KW-0862">Zinc</keyword>